<keyword evidence="11" id="KW-1185">Reference proteome</keyword>
<dbReference type="Gene3D" id="3.40.50.300">
    <property type="entry name" value="P-loop containing nucleotide triphosphate hydrolases"/>
    <property type="match status" value="1"/>
</dbReference>
<evidence type="ECO:0000313" key="10">
    <source>
        <dbReference type="EMBL" id="EFV45904.1"/>
    </source>
</evidence>
<protein>
    <submittedName>
        <fullName evidence="10">CRISPR-associated helicase cas3, subtype I-f/ypest</fullName>
    </submittedName>
</protein>
<gene>
    <name evidence="10" type="ORF">HMPREF0179_00250</name>
</gene>
<keyword evidence="7" id="KW-0067">ATP-binding</keyword>
<dbReference type="GO" id="GO:0004386">
    <property type="term" value="F:helicase activity"/>
    <property type="evidence" value="ECO:0007669"/>
    <property type="project" value="UniProtKB-KW"/>
</dbReference>
<evidence type="ECO:0000256" key="8">
    <source>
        <dbReference type="ARBA" id="ARBA00023118"/>
    </source>
</evidence>
<dbReference type="eggNOG" id="COG1203">
    <property type="taxonomic scope" value="Bacteria"/>
</dbReference>
<reference evidence="10 11" key="1">
    <citation type="submission" date="2010-10" db="EMBL/GenBank/DDBJ databases">
        <authorList>
            <consortium name="The Broad Institute Genome Sequencing Platform"/>
            <person name="Ward D."/>
            <person name="Earl A."/>
            <person name="Feldgarden M."/>
            <person name="Young S.K."/>
            <person name="Gargeya S."/>
            <person name="Zeng Q."/>
            <person name="Alvarado L."/>
            <person name="Berlin A."/>
            <person name="Bochicchio J."/>
            <person name="Chapman S.B."/>
            <person name="Chen Z."/>
            <person name="Freedman E."/>
            <person name="Gellesch M."/>
            <person name="Goldberg J."/>
            <person name="Griggs A."/>
            <person name="Gujja S."/>
            <person name="Heilman E."/>
            <person name="Heiman D."/>
            <person name="Howarth C."/>
            <person name="Mehta T."/>
            <person name="Neiman D."/>
            <person name="Pearson M."/>
            <person name="Roberts A."/>
            <person name="Saif S."/>
            <person name="Shea T."/>
            <person name="Shenoy N."/>
            <person name="Sisk P."/>
            <person name="Stolte C."/>
            <person name="Sykes S."/>
            <person name="White J."/>
            <person name="Yandava C."/>
            <person name="Allen-Vercoe E."/>
            <person name="Sibley C."/>
            <person name="Ambrose C.E."/>
            <person name="Strauss J."/>
            <person name="Daigneault M."/>
            <person name="Haas B."/>
            <person name="Nusbaum C."/>
            <person name="Birren B."/>
        </authorList>
    </citation>
    <scope>NUCLEOTIDE SEQUENCE [LARGE SCALE GENOMIC DNA]</scope>
    <source>
        <strain evidence="10 11">3_1_6</strain>
    </source>
</reference>
<dbReference type="EMBL" id="ADCP02000002">
    <property type="protein sequence ID" value="EFV45904.1"/>
    <property type="molecule type" value="Genomic_DNA"/>
</dbReference>
<dbReference type="Pfam" id="PF22590">
    <property type="entry name" value="Cas3-like_C_2"/>
    <property type="match status" value="1"/>
</dbReference>
<keyword evidence="5" id="KW-0378">Hydrolase</keyword>
<comment type="similarity">
    <text evidence="2">In the central section; belongs to the CRISPR-associated helicase Cas3 family.</text>
</comment>
<evidence type="ECO:0000259" key="9">
    <source>
        <dbReference type="PROSITE" id="PS51643"/>
    </source>
</evidence>
<dbReference type="AlphaFoldDB" id="E5Y241"/>
<feature type="domain" description="HD Cas3-type" evidence="9">
    <location>
        <begin position="94"/>
        <end position="287"/>
    </location>
</feature>
<dbReference type="GO" id="GO:0046872">
    <property type="term" value="F:metal ion binding"/>
    <property type="evidence" value="ECO:0007669"/>
    <property type="project" value="UniProtKB-KW"/>
</dbReference>
<reference evidence="10 11" key="2">
    <citation type="submission" date="2013-04" db="EMBL/GenBank/DDBJ databases">
        <title>The Genome Sequence of Bilophila wadsworthia 3_1_6.</title>
        <authorList>
            <consortium name="The Broad Institute Genomics Platform"/>
            <person name="Earl A."/>
            <person name="Ward D."/>
            <person name="Feldgarden M."/>
            <person name="Gevers D."/>
            <person name="Sibley C."/>
            <person name="Strauss J."/>
            <person name="Allen-Vercoe E."/>
            <person name="Walker B."/>
            <person name="Young S."/>
            <person name="Zeng Q."/>
            <person name="Gargeya S."/>
            <person name="Fitzgerald M."/>
            <person name="Haas B."/>
            <person name="Abouelleil A."/>
            <person name="Allen A.W."/>
            <person name="Alvarado L."/>
            <person name="Arachchi H.M."/>
            <person name="Berlin A.M."/>
            <person name="Chapman S.B."/>
            <person name="Gainer-Dewar J."/>
            <person name="Goldberg J."/>
            <person name="Griggs A."/>
            <person name="Gujja S."/>
            <person name="Hansen M."/>
            <person name="Howarth C."/>
            <person name="Imamovic A."/>
            <person name="Ireland A."/>
            <person name="Larimer J."/>
            <person name="McCowan C."/>
            <person name="Murphy C."/>
            <person name="Pearson M."/>
            <person name="Poon T.W."/>
            <person name="Priest M."/>
            <person name="Roberts A."/>
            <person name="Saif S."/>
            <person name="Shea T."/>
            <person name="Sisk P."/>
            <person name="Sykes S."/>
            <person name="Wortman J."/>
            <person name="Nusbaum C."/>
            <person name="Birren B."/>
        </authorList>
    </citation>
    <scope>NUCLEOTIDE SEQUENCE [LARGE SCALE GENOMIC DNA]</scope>
    <source>
        <strain evidence="10 11">3_1_6</strain>
    </source>
</reference>
<keyword evidence="4" id="KW-0547">Nucleotide-binding</keyword>
<dbReference type="InterPro" id="IPR038257">
    <property type="entry name" value="CRISPR-assoc_Cas3_HD_sf"/>
</dbReference>
<dbReference type="GO" id="GO:0051607">
    <property type="term" value="P:defense response to virus"/>
    <property type="evidence" value="ECO:0007669"/>
    <property type="project" value="UniProtKB-KW"/>
</dbReference>
<dbReference type="SUPFAM" id="SSF52540">
    <property type="entry name" value="P-loop containing nucleoside triphosphate hydrolases"/>
    <property type="match status" value="1"/>
</dbReference>
<evidence type="ECO:0000256" key="3">
    <source>
        <dbReference type="ARBA" id="ARBA00022723"/>
    </source>
</evidence>
<dbReference type="Gene3D" id="1.10.3210.30">
    <property type="match status" value="1"/>
</dbReference>
<dbReference type="GO" id="GO:0005524">
    <property type="term" value="F:ATP binding"/>
    <property type="evidence" value="ECO:0007669"/>
    <property type="project" value="UniProtKB-KW"/>
</dbReference>
<dbReference type="GeneID" id="78086962"/>
<keyword evidence="6" id="KW-0347">Helicase</keyword>
<evidence type="ECO:0000256" key="7">
    <source>
        <dbReference type="ARBA" id="ARBA00022840"/>
    </source>
</evidence>
<evidence type="ECO:0000256" key="2">
    <source>
        <dbReference type="ARBA" id="ARBA00009046"/>
    </source>
</evidence>
<dbReference type="InterPro" id="IPR013395">
    <property type="entry name" value="CRISPR-assoc_Cas3_yers"/>
</dbReference>
<comment type="caution">
    <text evidence="10">The sequence shown here is derived from an EMBL/GenBank/DDBJ whole genome shotgun (WGS) entry which is preliminary data.</text>
</comment>
<evidence type="ECO:0000256" key="5">
    <source>
        <dbReference type="ARBA" id="ARBA00022801"/>
    </source>
</evidence>
<dbReference type="Pfam" id="PF21384">
    <property type="entry name" value="Cas3_I-F_Cas2"/>
    <property type="match status" value="1"/>
</dbReference>
<dbReference type="InterPro" id="IPR048823">
    <property type="entry name" value="Cas3_I-F_Cas2"/>
</dbReference>
<dbReference type="RefSeq" id="WP_005024348.1">
    <property type="nucleotide sequence ID" value="NZ_KE150239.1"/>
</dbReference>
<evidence type="ECO:0000256" key="6">
    <source>
        <dbReference type="ARBA" id="ARBA00022806"/>
    </source>
</evidence>
<sequence>MHVIFISACQKRAIRRSRAILDSYALRAGERCWMSPMTTEGLQEVRAALARSATRQTSVACYQNDGRRRMKLLWIVGARGRFGPEGHFPAGYRRITTPVRVSEWVRHAGLAARLAGLLHDLGKYSLKFQEKLRGKAELADAVRHEWISLKLWQAVRSGMDWKTAWANVYTKRLEMFIGKREICNASRYGLASAQECVDALVSTHHGLFSSRLPCPEGRLVRENLPCPPDDALFTPWSEPEGSFGELAQRLDKRLSAAAVGMAGEAWIPYWRSVFLYARAALVFADHTVSALECPPNKDTSPAFANTHVAPDGRRLNQRLAEHLSRVSEKAADLVWRMANLVERPEASLTGLQPCSLEAVLRPADPESRFAWQNTAADALAEAREAYPTSGALVFNMAGTGSGKTRMNVRAACVLSRSDAPRFSIALNLRSLTLQTGRALQCQLGLSDSDLATVIGDDVTRKLFNASNIKEKENIAAPWSDDDGNPAETEALTSGGNWPLPAWLESFFPKPQERRIVGAPLLVSTIDYLIAAGEPHRQGHHVKALLRLMSADLVLDEIDSYDPESLVAVLRLVQWCAFFGRNVICSSATLSRPVAQAVEAAYASGAEMARALRHGKSACTDEEKPRSEAKTLYVLAFIDDALPPLIKAVPHVPEKGRAERAAALLALYDSRVSAQLEAIAALPVYRHAELLPMAEESVSTWMGAVTAGVQKLHARHALTDARSGVAYSFGLVRVANIATAVDVARHLAKELPQARVACYHANDWHIARFHKEKRLDFLLSRAEGDRHIVADHEIRAFLDEAAHEERPDVPFIVVATPVEEVGRDHDFDWAVLDVSSAQSLVQAAGRVNRHRLRPCGDAPNIAVPQFNWRHCRNSDRGEPRAPAFCWPGYEGKDKERYSIHDLAQILPWREGRLVITADVRLGEDCRLGRRDDKAIAKRLFPYFGPETGEYSFVAERSPAALLSEWVYNETPLRNRTGRTEMWRLGHDVERLGDVYEAFVYQGERRGTGGQWVERDERSFREVDALPNAWLWLDAETMRAQCEAVGVDEERALSAELVSYSDTDRWEYDKGFGIVRRPAAE</sequence>
<comment type="similarity">
    <text evidence="1">In the N-terminal section; belongs to the CRISPR-associated nuclease Cas3-HD family.</text>
</comment>
<dbReference type="InterPro" id="IPR054712">
    <property type="entry name" value="Cas3-like_dom"/>
</dbReference>
<organism evidence="10 11">
    <name type="scientific">Bilophila wadsworthia (strain 3_1_6)</name>
    <dbReference type="NCBI Taxonomy" id="563192"/>
    <lineage>
        <taxon>Bacteria</taxon>
        <taxon>Pseudomonadati</taxon>
        <taxon>Thermodesulfobacteriota</taxon>
        <taxon>Desulfovibrionia</taxon>
        <taxon>Desulfovibrionales</taxon>
        <taxon>Desulfovibrionaceae</taxon>
        <taxon>Bilophila</taxon>
    </lineage>
</organism>
<dbReference type="GO" id="GO:0016787">
    <property type="term" value="F:hydrolase activity"/>
    <property type="evidence" value="ECO:0007669"/>
    <property type="project" value="UniProtKB-KW"/>
</dbReference>
<keyword evidence="8" id="KW-0051">Antiviral defense</keyword>
<dbReference type="HOGENOM" id="CLU_009385_0_0_7"/>
<proteinExistence type="inferred from homology"/>
<evidence type="ECO:0000256" key="4">
    <source>
        <dbReference type="ARBA" id="ARBA00022741"/>
    </source>
</evidence>
<dbReference type="Proteomes" id="UP000006034">
    <property type="component" value="Unassembled WGS sequence"/>
</dbReference>
<dbReference type="PROSITE" id="PS51643">
    <property type="entry name" value="HD_CAS3"/>
    <property type="match status" value="1"/>
</dbReference>
<accession>E5Y241</accession>
<name>E5Y241_BILW3</name>
<evidence type="ECO:0000313" key="11">
    <source>
        <dbReference type="Proteomes" id="UP000006034"/>
    </source>
</evidence>
<dbReference type="STRING" id="563192.HMPREF0179_00250"/>
<dbReference type="InterPro" id="IPR006483">
    <property type="entry name" value="CRISPR-assoc_Cas3_HD"/>
</dbReference>
<dbReference type="NCBIfam" id="TIGR02562">
    <property type="entry name" value="cas3_yersinia"/>
    <property type="match status" value="1"/>
</dbReference>
<dbReference type="OrthoDB" id="220028at2"/>
<evidence type="ECO:0000256" key="1">
    <source>
        <dbReference type="ARBA" id="ARBA00006847"/>
    </source>
</evidence>
<keyword evidence="3" id="KW-0479">Metal-binding</keyword>
<dbReference type="InterPro" id="IPR027417">
    <property type="entry name" value="P-loop_NTPase"/>
</dbReference>